<evidence type="ECO:0000313" key="6">
    <source>
        <dbReference type="Proteomes" id="UP001230496"/>
    </source>
</evidence>
<dbReference type="InterPro" id="IPR003833">
    <property type="entry name" value="CT_C_D"/>
</dbReference>
<dbReference type="KEGG" id="msaa:QYS49_20510"/>
<keyword evidence="2 5" id="KW-0378">Hydrolase</keyword>
<dbReference type="SMART" id="SM00796">
    <property type="entry name" value="AHS1"/>
    <property type="match status" value="1"/>
</dbReference>
<protein>
    <submittedName>
        <fullName evidence="5">5-oxoprolinase subunit PxpB</fullName>
        <ecNumber evidence="5">3.5.2.9</ecNumber>
    </submittedName>
</protein>
<dbReference type="GO" id="GO:0005524">
    <property type="term" value="F:ATP binding"/>
    <property type="evidence" value="ECO:0007669"/>
    <property type="project" value="UniProtKB-KW"/>
</dbReference>
<dbReference type="PANTHER" id="PTHR34698">
    <property type="entry name" value="5-OXOPROLINASE SUBUNIT B"/>
    <property type="match status" value="1"/>
</dbReference>
<dbReference type="Gene3D" id="3.30.1360.40">
    <property type="match status" value="1"/>
</dbReference>
<keyword evidence="6" id="KW-1185">Reference proteome</keyword>
<proteinExistence type="predicted"/>
<dbReference type="Pfam" id="PF02682">
    <property type="entry name" value="CT_C_D"/>
    <property type="match status" value="1"/>
</dbReference>
<dbReference type="EC" id="3.5.2.9" evidence="5"/>
<reference evidence="5 6" key="1">
    <citation type="submission" date="2023-08" db="EMBL/GenBank/DDBJ databases">
        <title>Comparative genomics and taxonomic characterization of three novel marine species of genus Marivirga.</title>
        <authorList>
            <person name="Muhammad N."/>
            <person name="Kim S.-G."/>
        </authorList>
    </citation>
    <scope>NUCLEOTIDE SEQUENCE [LARGE SCALE GENOMIC DNA]</scope>
    <source>
        <strain evidence="5 6">BDSF4-3</strain>
    </source>
</reference>
<dbReference type="EMBL" id="CP129971">
    <property type="protein sequence ID" value="WKK74161.2"/>
    <property type="molecule type" value="Genomic_DNA"/>
</dbReference>
<dbReference type="NCBIfam" id="TIGR00370">
    <property type="entry name" value="5-oxoprolinase subunit PxpB"/>
    <property type="match status" value="1"/>
</dbReference>
<evidence type="ECO:0000256" key="2">
    <source>
        <dbReference type="ARBA" id="ARBA00022801"/>
    </source>
</evidence>
<dbReference type="InterPro" id="IPR029000">
    <property type="entry name" value="Cyclophilin-like_dom_sf"/>
</dbReference>
<keyword evidence="3" id="KW-0067">ATP-binding</keyword>
<dbReference type="InterPro" id="IPR010016">
    <property type="entry name" value="PxpB"/>
</dbReference>
<dbReference type="SUPFAM" id="SSF50891">
    <property type="entry name" value="Cyclophilin-like"/>
    <property type="match status" value="1"/>
</dbReference>
<dbReference type="PANTHER" id="PTHR34698:SF2">
    <property type="entry name" value="5-OXOPROLINASE SUBUNIT B"/>
    <property type="match status" value="1"/>
</dbReference>
<dbReference type="Proteomes" id="UP001230496">
    <property type="component" value="Chromosome"/>
</dbReference>
<dbReference type="SUPFAM" id="SSF160467">
    <property type="entry name" value="PH0987 N-terminal domain-like"/>
    <property type="match status" value="1"/>
</dbReference>
<dbReference type="Gene3D" id="2.40.100.10">
    <property type="entry name" value="Cyclophilin-like"/>
    <property type="match status" value="1"/>
</dbReference>
<accession>A0AA49JB91</accession>
<sequence>MIDIIPYGNSALLINFEQKIDAKIHHLVKGYFNSISNLDEVTYQIPAYCSITVIFDSQKTDFESLKQKIEKLEINSNETYPDARTIEIPVCYEKEYAPDLESLSKDINLNPQDIITQHTSVTYDVYMMGFLPGFPYLGELPKALECKRKSTPRKQVKAGSVAIAGNQTGIYPTDAPGGWQLIGQTPLKIFNALDENAFLIKMGDKVKFKSISSETFKTLQQNGK</sequence>
<evidence type="ECO:0000256" key="3">
    <source>
        <dbReference type="ARBA" id="ARBA00022840"/>
    </source>
</evidence>
<keyword evidence="1" id="KW-0547">Nucleotide-binding</keyword>
<evidence type="ECO:0000313" key="5">
    <source>
        <dbReference type="EMBL" id="WKK74161.2"/>
    </source>
</evidence>
<dbReference type="RefSeq" id="WP_308347856.1">
    <property type="nucleotide sequence ID" value="NZ_CP129971.1"/>
</dbReference>
<dbReference type="AlphaFoldDB" id="A0AA49JB91"/>
<evidence type="ECO:0000256" key="1">
    <source>
        <dbReference type="ARBA" id="ARBA00022741"/>
    </source>
</evidence>
<evidence type="ECO:0000259" key="4">
    <source>
        <dbReference type="SMART" id="SM00796"/>
    </source>
</evidence>
<feature type="domain" description="Carboxyltransferase" evidence="4">
    <location>
        <begin position="2"/>
        <end position="200"/>
    </location>
</feature>
<organism evidence="5 6">
    <name type="scientific">Marivirga salinarum</name>
    <dbReference type="NCBI Taxonomy" id="3059078"/>
    <lineage>
        <taxon>Bacteria</taxon>
        <taxon>Pseudomonadati</taxon>
        <taxon>Bacteroidota</taxon>
        <taxon>Cytophagia</taxon>
        <taxon>Cytophagales</taxon>
        <taxon>Marivirgaceae</taxon>
        <taxon>Marivirga</taxon>
    </lineage>
</organism>
<gene>
    <name evidence="5" type="primary">pxpB</name>
    <name evidence="5" type="ORF">QYS49_20510</name>
</gene>
<dbReference type="GO" id="GO:0017168">
    <property type="term" value="F:5-oxoprolinase (ATP-hydrolyzing) activity"/>
    <property type="evidence" value="ECO:0007669"/>
    <property type="project" value="UniProtKB-EC"/>
</dbReference>
<name>A0AA49JB91_9BACT</name>